<dbReference type="InterPro" id="IPR003511">
    <property type="entry name" value="HORMA_dom"/>
</dbReference>
<dbReference type="Gene3D" id="3.30.900.10">
    <property type="entry name" value="HORMA domain"/>
    <property type="match status" value="1"/>
</dbReference>
<evidence type="ECO:0000313" key="7">
    <source>
        <dbReference type="EMBL" id="KAI3958679.1"/>
    </source>
</evidence>
<accession>A0AAD4TJA1</accession>
<dbReference type="Proteomes" id="UP001202328">
    <property type="component" value="Unassembled WGS sequence"/>
</dbReference>
<proteinExistence type="predicted"/>
<feature type="domain" description="HORMA" evidence="6">
    <location>
        <begin position="1"/>
        <end position="139"/>
    </location>
</feature>
<evidence type="ECO:0000256" key="3">
    <source>
        <dbReference type="ARBA" id="ARBA00022454"/>
    </source>
</evidence>
<dbReference type="PROSITE" id="PS50815">
    <property type="entry name" value="HORMA"/>
    <property type="match status" value="1"/>
</dbReference>
<reference evidence="7" key="1">
    <citation type="submission" date="2022-04" db="EMBL/GenBank/DDBJ databases">
        <title>A functionally conserved STORR gene fusion in Papaver species that diverged 16.8 million years ago.</title>
        <authorList>
            <person name="Catania T."/>
        </authorList>
    </citation>
    <scope>NUCLEOTIDE SEQUENCE</scope>
    <source>
        <strain evidence="7">S-188037</strain>
    </source>
</reference>
<organism evidence="7 8">
    <name type="scientific">Papaver atlanticum</name>
    <dbReference type="NCBI Taxonomy" id="357466"/>
    <lineage>
        <taxon>Eukaryota</taxon>
        <taxon>Viridiplantae</taxon>
        <taxon>Streptophyta</taxon>
        <taxon>Embryophyta</taxon>
        <taxon>Tracheophyta</taxon>
        <taxon>Spermatophyta</taxon>
        <taxon>Magnoliopsida</taxon>
        <taxon>Ranunculales</taxon>
        <taxon>Papaveraceae</taxon>
        <taxon>Papaveroideae</taxon>
        <taxon>Papaver</taxon>
    </lineage>
</organism>
<dbReference type="PANTHER" id="PTHR48225:SF7">
    <property type="entry name" value="MEIOSIS-SPECIFIC PROTEIN HOP1"/>
    <property type="match status" value="1"/>
</dbReference>
<dbReference type="GO" id="GO:0005694">
    <property type="term" value="C:chromosome"/>
    <property type="evidence" value="ECO:0007669"/>
    <property type="project" value="UniProtKB-SubCell"/>
</dbReference>
<dbReference type="PANTHER" id="PTHR48225">
    <property type="entry name" value="HORMA DOMAIN-CONTAINING PROTEIN 1"/>
    <property type="match status" value="1"/>
</dbReference>
<evidence type="ECO:0000313" key="8">
    <source>
        <dbReference type="Proteomes" id="UP001202328"/>
    </source>
</evidence>
<dbReference type="AlphaFoldDB" id="A0AAD4TJA1"/>
<comment type="subcellular location">
    <subcellularLocation>
        <location evidence="2">Chromosome</location>
    </subcellularLocation>
    <subcellularLocation>
        <location evidence="1">Nucleus</location>
    </subcellularLocation>
</comment>
<gene>
    <name evidence="7" type="ORF">MKW98_030344</name>
</gene>
<dbReference type="Pfam" id="PF02301">
    <property type="entry name" value="HORMA"/>
    <property type="match status" value="1"/>
</dbReference>
<keyword evidence="3" id="KW-0158">Chromosome</keyword>
<dbReference type="EMBL" id="JAJJMB010001096">
    <property type="protein sequence ID" value="KAI3958679.1"/>
    <property type="molecule type" value="Genomic_DNA"/>
</dbReference>
<keyword evidence="4" id="KW-0539">Nucleus</keyword>
<protein>
    <recommendedName>
        <fullName evidence="6">HORMA domain-containing protein</fullName>
    </recommendedName>
</protein>
<comment type="caution">
    <text evidence="7">The sequence shown here is derived from an EMBL/GenBank/DDBJ whole genome shotgun (WGS) entry which is preliminary data.</text>
</comment>
<sequence>MVCSRLFSVTISFNSSLLRIPAFGTTKPSFQIYIFISLFRETKIPKLMPIDAESRRIIDGMESGVYDALQKKYLRTLLFCISEAIGGPIIEEYAFSFSYSNSNIKDVMMNISRTRNKKQGATFRSNGILPQFFRGCSEE</sequence>
<name>A0AAD4TJA1_9MAGN</name>
<dbReference type="GO" id="GO:0005634">
    <property type="term" value="C:nucleus"/>
    <property type="evidence" value="ECO:0007669"/>
    <property type="project" value="UniProtKB-SubCell"/>
</dbReference>
<evidence type="ECO:0000256" key="2">
    <source>
        <dbReference type="ARBA" id="ARBA00004286"/>
    </source>
</evidence>
<evidence type="ECO:0000256" key="1">
    <source>
        <dbReference type="ARBA" id="ARBA00004123"/>
    </source>
</evidence>
<keyword evidence="5" id="KW-0469">Meiosis</keyword>
<dbReference type="InterPro" id="IPR036570">
    <property type="entry name" value="HORMA_dom_sf"/>
</dbReference>
<dbReference type="InterPro" id="IPR051294">
    <property type="entry name" value="HORMA_MeioticProgression"/>
</dbReference>
<dbReference type="GO" id="GO:0051321">
    <property type="term" value="P:meiotic cell cycle"/>
    <property type="evidence" value="ECO:0007669"/>
    <property type="project" value="UniProtKB-KW"/>
</dbReference>
<dbReference type="SUPFAM" id="SSF56019">
    <property type="entry name" value="The spindle assembly checkpoint protein mad2"/>
    <property type="match status" value="1"/>
</dbReference>
<keyword evidence="8" id="KW-1185">Reference proteome</keyword>
<evidence type="ECO:0000256" key="4">
    <source>
        <dbReference type="ARBA" id="ARBA00023242"/>
    </source>
</evidence>
<evidence type="ECO:0000256" key="5">
    <source>
        <dbReference type="ARBA" id="ARBA00023254"/>
    </source>
</evidence>
<evidence type="ECO:0000259" key="6">
    <source>
        <dbReference type="PROSITE" id="PS50815"/>
    </source>
</evidence>